<dbReference type="EMBL" id="AP027080">
    <property type="protein sequence ID" value="BDU73081.1"/>
    <property type="molecule type" value="Genomic_DNA"/>
</dbReference>
<dbReference type="RefSeq" id="WP_316411724.1">
    <property type="nucleotide sequence ID" value="NZ_AP027080.1"/>
</dbReference>
<keyword evidence="3" id="KW-1185">Reference proteome</keyword>
<dbReference type="InterPro" id="IPR036938">
    <property type="entry name" value="PAP2/HPO_sf"/>
</dbReference>
<protein>
    <submittedName>
        <fullName evidence="2">Phosphatase PAP2 family protein</fullName>
    </submittedName>
</protein>
<dbReference type="SUPFAM" id="SSF48317">
    <property type="entry name" value="Acid phosphatase/Vanadium-dependent haloperoxidase"/>
    <property type="match status" value="1"/>
</dbReference>
<evidence type="ECO:0000313" key="2">
    <source>
        <dbReference type="EMBL" id="BDU73081.1"/>
    </source>
</evidence>
<dbReference type="CDD" id="cd03394">
    <property type="entry name" value="PAP2_like_5"/>
    <property type="match status" value="1"/>
</dbReference>
<dbReference type="AlphaFoldDB" id="A0AA48GWE4"/>
<dbReference type="InterPro" id="IPR000326">
    <property type="entry name" value="PAP2/HPO"/>
</dbReference>
<dbReference type="PANTHER" id="PTHR14969:SF13">
    <property type="entry name" value="AT30094P"/>
    <property type="match status" value="1"/>
</dbReference>
<reference evidence="3" key="1">
    <citation type="journal article" date="2023" name="Int. J. Syst. Evol. Microbiol.">
        <title>Mesoterricola silvestris gen. nov., sp. nov., Mesoterricola sediminis sp. nov., Geothrix oryzae sp. nov., Geothrix edaphica sp. nov., Geothrix rubra sp. nov., and Geothrix limicola sp. nov., six novel members of Acidobacteriota isolated from soils.</title>
        <authorList>
            <person name="Itoh H."/>
            <person name="Sugisawa Y."/>
            <person name="Mise K."/>
            <person name="Xu Z."/>
            <person name="Kuniyasu M."/>
            <person name="Ushijima N."/>
            <person name="Kawano K."/>
            <person name="Kobayashi E."/>
            <person name="Shiratori Y."/>
            <person name="Masuda Y."/>
            <person name="Senoo K."/>
        </authorList>
    </citation>
    <scope>NUCLEOTIDE SEQUENCE [LARGE SCALE GENOMIC DNA]</scope>
    <source>
        <strain evidence="3">W79</strain>
    </source>
</reference>
<dbReference type="PANTHER" id="PTHR14969">
    <property type="entry name" value="SPHINGOSINE-1-PHOSPHATE PHOSPHOHYDROLASE"/>
    <property type="match status" value="1"/>
</dbReference>
<organism evidence="2 3">
    <name type="scientific">Mesoterricola silvestris</name>
    <dbReference type="NCBI Taxonomy" id="2927979"/>
    <lineage>
        <taxon>Bacteria</taxon>
        <taxon>Pseudomonadati</taxon>
        <taxon>Acidobacteriota</taxon>
        <taxon>Holophagae</taxon>
        <taxon>Holophagales</taxon>
        <taxon>Holophagaceae</taxon>
        <taxon>Mesoterricola</taxon>
    </lineage>
</organism>
<evidence type="ECO:0000259" key="1">
    <source>
        <dbReference type="SMART" id="SM00014"/>
    </source>
</evidence>
<sequence length="264" mass="27382">MKVLAIVLASTALWGQTPYSRDEIPKLPGLLWEDAKSVAQAPASWDASDWKALGLGAAAVLGTAVLLDKTLDDASKRNHTDARDRLATNLARPGGTAGLVLMGAGYLGFTVLGKDEPRSVIVDMGVATVLAQAAILPLKYGAGRARPLDGKGTHDFRALSSQDGFPSGHAAQAFAMASVISMRSTEPWVGWCAYGAAGLVGVARLGTRDHFASDVVAGALVGTVMGRAVVRVNEGIRSHAGRAAFSVEPAFSPGFKGVTVTARF</sequence>
<name>A0AA48GWE4_9BACT</name>
<dbReference type="KEGG" id="msil:METEAL_22550"/>
<feature type="domain" description="Phosphatidic acid phosphatase type 2/haloperoxidase" evidence="1">
    <location>
        <begin position="121"/>
        <end position="230"/>
    </location>
</feature>
<dbReference type="Gene3D" id="1.20.144.10">
    <property type="entry name" value="Phosphatidic acid phosphatase type 2/haloperoxidase"/>
    <property type="match status" value="1"/>
</dbReference>
<proteinExistence type="predicted"/>
<dbReference type="Proteomes" id="UP001238179">
    <property type="component" value="Chromosome"/>
</dbReference>
<evidence type="ECO:0000313" key="3">
    <source>
        <dbReference type="Proteomes" id="UP001238179"/>
    </source>
</evidence>
<gene>
    <name evidence="2" type="ORF">METEAL_22550</name>
</gene>
<accession>A0AA48GWE4</accession>
<dbReference type="Pfam" id="PF01569">
    <property type="entry name" value="PAP2"/>
    <property type="match status" value="1"/>
</dbReference>
<dbReference type="SMART" id="SM00014">
    <property type="entry name" value="acidPPc"/>
    <property type="match status" value="1"/>
</dbReference>